<comment type="caution">
    <text evidence="3">The sequence shown here is derived from an EMBL/GenBank/DDBJ whole genome shotgun (WGS) entry which is preliminary data.</text>
</comment>
<dbReference type="AlphaFoldDB" id="A0A1B7TEH5"/>
<evidence type="ECO:0000256" key="1">
    <source>
        <dbReference type="SAM" id="MobiDB-lite"/>
    </source>
</evidence>
<evidence type="ECO:0000313" key="4">
    <source>
        <dbReference type="Proteomes" id="UP000092321"/>
    </source>
</evidence>
<feature type="compositionally biased region" description="Basic residues" evidence="1">
    <location>
        <begin position="1"/>
        <end position="10"/>
    </location>
</feature>
<dbReference type="Proteomes" id="UP000092321">
    <property type="component" value="Unassembled WGS sequence"/>
</dbReference>
<name>A0A1B7TEH5_9ASCO</name>
<dbReference type="EMBL" id="LXPE01000011">
    <property type="protein sequence ID" value="OBA27110.1"/>
    <property type="molecule type" value="Genomic_DNA"/>
</dbReference>
<dbReference type="OrthoDB" id="5355528at2759"/>
<dbReference type="Pfam" id="PF25909">
    <property type="entry name" value="zf-C2H2_AHC1"/>
    <property type="match status" value="1"/>
</dbReference>
<proteinExistence type="predicted"/>
<reference evidence="4" key="1">
    <citation type="journal article" date="2016" name="Proc. Natl. Acad. Sci. U.S.A.">
        <title>Comparative genomics of biotechnologically important yeasts.</title>
        <authorList>
            <person name="Riley R."/>
            <person name="Haridas S."/>
            <person name="Wolfe K.H."/>
            <person name="Lopes M.R."/>
            <person name="Hittinger C.T."/>
            <person name="Goeker M."/>
            <person name="Salamov A.A."/>
            <person name="Wisecaver J.H."/>
            <person name="Long T.M."/>
            <person name="Calvey C.H."/>
            <person name="Aerts A.L."/>
            <person name="Barry K.W."/>
            <person name="Choi C."/>
            <person name="Clum A."/>
            <person name="Coughlan A.Y."/>
            <person name="Deshpande S."/>
            <person name="Douglass A.P."/>
            <person name="Hanson S.J."/>
            <person name="Klenk H.-P."/>
            <person name="LaButti K.M."/>
            <person name="Lapidus A."/>
            <person name="Lindquist E.A."/>
            <person name="Lipzen A.M."/>
            <person name="Meier-Kolthoff J.P."/>
            <person name="Ohm R.A."/>
            <person name="Otillar R.P."/>
            <person name="Pangilinan J.L."/>
            <person name="Peng Y."/>
            <person name="Rokas A."/>
            <person name="Rosa C.A."/>
            <person name="Scheuner C."/>
            <person name="Sibirny A.A."/>
            <person name="Slot J.C."/>
            <person name="Stielow J.B."/>
            <person name="Sun H."/>
            <person name="Kurtzman C.P."/>
            <person name="Blackwell M."/>
            <person name="Grigoriev I.V."/>
            <person name="Jeffries T.W."/>
        </authorList>
    </citation>
    <scope>NUCLEOTIDE SEQUENCE [LARGE SCALE GENOMIC DNA]</scope>
    <source>
        <strain evidence="4">NRRL Y-1626</strain>
    </source>
</reference>
<gene>
    <name evidence="3" type="ORF">HANVADRAFT_52640</name>
</gene>
<keyword evidence="4" id="KW-1185">Reference proteome</keyword>
<accession>A0A1B7TEH5</accession>
<evidence type="ECO:0000259" key="2">
    <source>
        <dbReference type="Pfam" id="PF25909"/>
    </source>
</evidence>
<dbReference type="InterPro" id="IPR058706">
    <property type="entry name" value="zf-C2H2_AHC1-like"/>
</dbReference>
<organism evidence="3 4">
    <name type="scientific">Hanseniaspora valbyensis NRRL Y-1626</name>
    <dbReference type="NCBI Taxonomy" id="766949"/>
    <lineage>
        <taxon>Eukaryota</taxon>
        <taxon>Fungi</taxon>
        <taxon>Dikarya</taxon>
        <taxon>Ascomycota</taxon>
        <taxon>Saccharomycotina</taxon>
        <taxon>Saccharomycetes</taxon>
        <taxon>Saccharomycodales</taxon>
        <taxon>Saccharomycodaceae</taxon>
        <taxon>Hanseniaspora</taxon>
    </lineage>
</organism>
<sequence>MARIRQKRKSSIQNNNNNSSVMEQSNSLLYTGKEKPKHINISDDIELISLKSEESGKETDVENCDFINIDIQENPYFIMTPKSPKDGTFYDYASSYRNHSVSTPGTVVSDFELDHTDFVEVTKDPLLKATEELNEKKCSNANSNAIYLSQLQETTKNNILNETMFFMSIENKKMIKMNGIHTLLELKHKILENIPKLLKLKNKLKIPPQLIEKFHISSNLDSFNKCNNNILFDSFETIGDNDFIKKDSFNRKSISPMTSYEQKNGNKLGANHSNQNDILHTKSRTKIRSVTNKINSFVSSAYMNGSGIVGSDSKNRNIFKRSDGVLVILKCSKCNKADFVSPQGIINHYRFKHEDVTYHNQASCLLQNMEFYEELQSNIVLNKFKELNLNPRTSILPFNVSFKEPIDLLRESSESLDQKIEFFKVLDLGKVHSNNDSNSIKTEIKVGRNGKIPNGNFMNINLGIKKSNVSSQSIQVISSNKNLKQFLNDKQTNNNIVDEMNGFILNYLPVEIEQDTLKKSFESSQNDISTTEKIVKKRKYNNETEMLASLPIRKGKRKRSIPIRLLED</sequence>
<protein>
    <recommendedName>
        <fullName evidence="2">AHC1-like C2H2 zinc-finger domain-containing protein</fullName>
    </recommendedName>
</protein>
<evidence type="ECO:0000313" key="3">
    <source>
        <dbReference type="EMBL" id="OBA27110.1"/>
    </source>
</evidence>
<feature type="compositionally biased region" description="Low complexity" evidence="1">
    <location>
        <begin position="11"/>
        <end position="22"/>
    </location>
</feature>
<feature type="domain" description="AHC1-like C2H2 zinc-finger" evidence="2">
    <location>
        <begin position="308"/>
        <end position="402"/>
    </location>
</feature>
<feature type="region of interest" description="Disordered" evidence="1">
    <location>
        <begin position="1"/>
        <end position="22"/>
    </location>
</feature>